<dbReference type="OrthoDB" id="4156595at2759"/>
<dbReference type="Proteomes" id="UP000309340">
    <property type="component" value="Unassembled WGS sequence"/>
</dbReference>
<comment type="caution">
    <text evidence="2">The sequence shown here is derived from an EMBL/GenBank/DDBJ whole genome shotgun (WGS) entry which is preliminary data.</text>
</comment>
<dbReference type="EMBL" id="NAJQ01001641">
    <property type="protein sequence ID" value="TKA55295.1"/>
    <property type="molecule type" value="Genomic_DNA"/>
</dbReference>
<feature type="non-terminal residue" evidence="2">
    <location>
        <position position="68"/>
    </location>
</feature>
<keyword evidence="3" id="KW-1185">Reference proteome</keyword>
<proteinExistence type="predicted"/>
<evidence type="ECO:0000313" key="3">
    <source>
        <dbReference type="Proteomes" id="UP000309340"/>
    </source>
</evidence>
<feature type="compositionally biased region" description="Polar residues" evidence="1">
    <location>
        <begin position="57"/>
        <end position="68"/>
    </location>
</feature>
<feature type="region of interest" description="Disordered" evidence="1">
    <location>
        <begin position="1"/>
        <end position="68"/>
    </location>
</feature>
<accession>A0A4U0W2C6</accession>
<protein>
    <submittedName>
        <fullName evidence="2">Uncharacterized protein</fullName>
    </submittedName>
</protein>
<gene>
    <name evidence="2" type="ORF">B0A55_12883</name>
</gene>
<evidence type="ECO:0000256" key="1">
    <source>
        <dbReference type="SAM" id="MobiDB-lite"/>
    </source>
</evidence>
<dbReference type="AlphaFoldDB" id="A0A4U0W2C6"/>
<sequence length="68" mass="7307">MAPSLATSTVNNPAGPSAGDTAPSHEERRQSRHKKASDPFLELDDNTIQLPDPPSPTRTNISRSLLVD</sequence>
<feature type="compositionally biased region" description="Polar residues" evidence="1">
    <location>
        <begin position="1"/>
        <end position="14"/>
    </location>
</feature>
<organism evidence="2 3">
    <name type="scientific">Friedmanniomyces simplex</name>
    <dbReference type="NCBI Taxonomy" id="329884"/>
    <lineage>
        <taxon>Eukaryota</taxon>
        <taxon>Fungi</taxon>
        <taxon>Dikarya</taxon>
        <taxon>Ascomycota</taxon>
        <taxon>Pezizomycotina</taxon>
        <taxon>Dothideomycetes</taxon>
        <taxon>Dothideomycetidae</taxon>
        <taxon>Mycosphaerellales</taxon>
        <taxon>Teratosphaeriaceae</taxon>
        <taxon>Friedmanniomyces</taxon>
    </lineage>
</organism>
<name>A0A4U0W2C6_9PEZI</name>
<evidence type="ECO:0000313" key="2">
    <source>
        <dbReference type="EMBL" id="TKA55295.1"/>
    </source>
</evidence>
<reference evidence="2 3" key="1">
    <citation type="submission" date="2017-03" db="EMBL/GenBank/DDBJ databases">
        <title>Genomes of endolithic fungi from Antarctica.</title>
        <authorList>
            <person name="Coleine C."/>
            <person name="Masonjones S."/>
            <person name="Stajich J.E."/>
        </authorList>
    </citation>
    <scope>NUCLEOTIDE SEQUENCE [LARGE SCALE GENOMIC DNA]</scope>
    <source>
        <strain evidence="2 3">CCFEE 5184</strain>
    </source>
</reference>